<name>A0A939KP23_9MICC</name>
<dbReference type="RefSeq" id="WP_207617832.1">
    <property type="nucleotide sequence ID" value="NZ_JAFNLL010000070.1"/>
</dbReference>
<proteinExistence type="predicted"/>
<organism evidence="1 2">
    <name type="scientific">Arthrobacter cavernae</name>
    <dbReference type="NCBI Taxonomy" id="2817681"/>
    <lineage>
        <taxon>Bacteria</taxon>
        <taxon>Bacillati</taxon>
        <taxon>Actinomycetota</taxon>
        <taxon>Actinomycetes</taxon>
        <taxon>Micrococcales</taxon>
        <taxon>Micrococcaceae</taxon>
        <taxon>Arthrobacter</taxon>
    </lineage>
</organism>
<reference evidence="1" key="1">
    <citation type="submission" date="2021-03" db="EMBL/GenBank/DDBJ databases">
        <title>A new species, PO-11, isolated from a karst cave deposit.</title>
        <authorList>
            <person name="Zhaoxiaoyong W."/>
        </authorList>
    </citation>
    <scope>NUCLEOTIDE SEQUENCE</scope>
    <source>
        <strain evidence="1">PO-11</strain>
    </source>
</reference>
<dbReference type="Gene3D" id="3.40.50.1820">
    <property type="entry name" value="alpha/beta hydrolase"/>
    <property type="match status" value="1"/>
</dbReference>
<comment type="caution">
    <text evidence="1">The sequence shown here is derived from an EMBL/GenBank/DDBJ whole genome shotgun (WGS) entry which is preliminary data.</text>
</comment>
<protein>
    <submittedName>
        <fullName evidence="1">Uncharacterized protein</fullName>
    </submittedName>
</protein>
<evidence type="ECO:0000313" key="2">
    <source>
        <dbReference type="Proteomes" id="UP000664164"/>
    </source>
</evidence>
<evidence type="ECO:0000313" key="1">
    <source>
        <dbReference type="EMBL" id="MBO1269911.1"/>
    </source>
</evidence>
<gene>
    <name evidence="1" type="ORF">J1902_18450</name>
</gene>
<dbReference type="AlphaFoldDB" id="A0A939KP23"/>
<dbReference type="InterPro" id="IPR029058">
    <property type="entry name" value="AB_hydrolase_fold"/>
</dbReference>
<accession>A0A939KP23</accession>
<dbReference type="Proteomes" id="UP000664164">
    <property type="component" value="Unassembled WGS sequence"/>
</dbReference>
<dbReference type="SUPFAM" id="SSF53474">
    <property type="entry name" value="alpha/beta-Hydrolases"/>
    <property type="match status" value="1"/>
</dbReference>
<sequence>MDLEAIACPTLIMHGTADSSVPPENARHAHQRIPGSELHWMQGSHVVFFLEEGDTAPVYALEWLRGKNPARVPGPLD</sequence>
<dbReference type="EMBL" id="JAFNLL010000070">
    <property type="protein sequence ID" value="MBO1269911.1"/>
    <property type="molecule type" value="Genomic_DNA"/>
</dbReference>
<keyword evidence="2" id="KW-1185">Reference proteome</keyword>